<evidence type="ECO:0000313" key="2">
    <source>
        <dbReference type="EMBL" id="GJT84167.1"/>
    </source>
</evidence>
<dbReference type="EMBL" id="BQNB010019331">
    <property type="protein sequence ID" value="GJT84167.1"/>
    <property type="molecule type" value="Genomic_DNA"/>
</dbReference>
<reference evidence="2" key="2">
    <citation type="submission" date="2022-01" db="EMBL/GenBank/DDBJ databases">
        <authorList>
            <person name="Yamashiro T."/>
            <person name="Shiraishi A."/>
            <person name="Satake H."/>
            <person name="Nakayama K."/>
        </authorList>
    </citation>
    <scope>NUCLEOTIDE SEQUENCE</scope>
</reference>
<gene>
    <name evidence="2" type="ORF">Tco_1058509</name>
</gene>
<dbReference type="PANTHER" id="PTHR46148:SF59">
    <property type="entry name" value="NUCLEOTIDYLTRANSFERASE, RIBONUCLEASE H"/>
    <property type="match status" value="1"/>
</dbReference>
<protein>
    <recommendedName>
        <fullName evidence="1">Tf2-1-like SH3-like domain-containing protein</fullName>
    </recommendedName>
</protein>
<comment type="caution">
    <text evidence="2">The sequence shown here is derived from an EMBL/GenBank/DDBJ whole genome shotgun (WGS) entry which is preliminary data.</text>
</comment>
<dbReference type="InterPro" id="IPR056924">
    <property type="entry name" value="SH3_Tf2-1"/>
</dbReference>
<proteinExistence type="predicted"/>
<dbReference type="Proteomes" id="UP001151760">
    <property type="component" value="Unassembled WGS sequence"/>
</dbReference>
<organism evidence="2 3">
    <name type="scientific">Tanacetum coccineum</name>
    <dbReference type="NCBI Taxonomy" id="301880"/>
    <lineage>
        <taxon>Eukaryota</taxon>
        <taxon>Viridiplantae</taxon>
        <taxon>Streptophyta</taxon>
        <taxon>Embryophyta</taxon>
        <taxon>Tracheophyta</taxon>
        <taxon>Spermatophyta</taxon>
        <taxon>Magnoliopsida</taxon>
        <taxon>eudicotyledons</taxon>
        <taxon>Gunneridae</taxon>
        <taxon>Pentapetalae</taxon>
        <taxon>asterids</taxon>
        <taxon>campanulids</taxon>
        <taxon>Asterales</taxon>
        <taxon>Asteraceae</taxon>
        <taxon>Asteroideae</taxon>
        <taxon>Anthemideae</taxon>
        <taxon>Anthemidinae</taxon>
        <taxon>Tanacetum</taxon>
    </lineage>
</organism>
<sequence length="249" mass="29027">MKYRSPVLWAEIGESSLTGPELVLDMTYKVVLIKEKLKAARDHQKSYADNRRKPLEFEVGDRVMLKVLPWKCVNRFGKKGKLAPRYVGPFEILERVSPVAYRLRLPKELSGIKVDKTLRFVKEPIANSDCEVMRSLGVVVEVGQFLFDELRDRVVNDVVTQLKAKWLAERYLVKVSWNSKCNFELTWVWEDYLKDERGYCDNHDLGRFDNQSIERDRLIGIGFGLDFVEFISFTFSDKELILVIEAVLR</sequence>
<name>A0ABQ5H8G7_9ASTR</name>
<dbReference type="PANTHER" id="PTHR46148">
    <property type="entry name" value="CHROMO DOMAIN-CONTAINING PROTEIN"/>
    <property type="match status" value="1"/>
</dbReference>
<dbReference type="Pfam" id="PF24626">
    <property type="entry name" value="SH3_Tf2-1"/>
    <property type="match status" value="1"/>
</dbReference>
<evidence type="ECO:0000259" key="1">
    <source>
        <dbReference type="Pfam" id="PF24626"/>
    </source>
</evidence>
<feature type="domain" description="Tf2-1-like SH3-like" evidence="1">
    <location>
        <begin position="60"/>
        <end position="112"/>
    </location>
</feature>
<reference evidence="2" key="1">
    <citation type="journal article" date="2022" name="Int. J. Mol. Sci.">
        <title>Draft Genome of Tanacetum Coccineum: Genomic Comparison of Closely Related Tanacetum-Family Plants.</title>
        <authorList>
            <person name="Yamashiro T."/>
            <person name="Shiraishi A."/>
            <person name="Nakayama K."/>
            <person name="Satake H."/>
        </authorList>
    </citation>
    <scope>NUCLEOTIDE SEQUENCE</scope>
</reference>
<keyword evidence="3" id="KW-1185">Reference proteome</keyword>
<accession>A0ABQ5H8G7</accession>
<evidence type="ECO:0000313" key="3">
    <source>
        <dbReference type="Proteomes" id="UP001151760"/>
    </source>
</evidence>